<proteinExistence type="predicted"/>
<organism evidence="1 2">
    <name type="scientific">Trichocladium antarcticum</name>
    <dbReference type="NCBI Taxonomy" id="1450529"/>
    <lineage>
        <taxon>Eukaryota</taxon>
        <taxon>Fungi</taxon>
        <taxon>Dikarya</taxon>
        <taxon>Ascomycota</taxon>
        <taxon>Pezizomycotina</taxon>
        <taxon>Sordariomycetes</taxon>
        <taxon>Sordariomycetidae</taxon>
        <taxon>Sordariales</taxon>
        <taxon>Chaetomiaceae</taxon>
        <taxon>Trichocladium</taxon>
    </lineage>
</organism>
<evidence type="ECO:0000313" key="2">
    <source>
        <dbReference type="Proteomes" id="UP001304895"/>
    </source>
</evidence>
<accession>A0AAN6ZD54</accession>
<evidence type="ECO:0000313" key="1">
    <source>
        <dbReference type="EMBL" id="KAK4133448.1"/>
    </source>
</evidence>
<dbReference type="EMBL" id="MU853412">
    <property type="protein sequence ID" value="KAK4133448.1"/>
    <property type="molecule type" value="Genomic_DNA"/>
</dbReference>
<sequence length="95" mass="10693">MIHAPLAEATGVGSFLVPFFSSLCNSLSWFRGTAARTGIWRRRLPTVFSKSWQSRCAPSHQWYGAYTSGSRCNFFVQKKSLVFQRAGYTSYASIN</sequence>
<keyword evidence="2" id="KW-1185">Reference proteome</keyword>
<comment type="caution">
    <text evidence="1">The sequence shown here is derived from an EMBL/GenBank/DDBJ whole genome shotgun (WGS) entry which is preliminary data.</text>
</comment>
<protein>
    <submittedName>
        <fullName evidence="1">Uncharacterized protein</fullName>
    </submittedName>
</protein>
<reference evidence="1" key="1">
    <citation type="journal article" date="2023" name="Mol. Phylogenet. Evol.">
        <title>Genome-scale phylogeny and comparative genomics of the fungal order Sordariales.</title>
        <authorList>
            <person name="Hensen N."/>
            <person name="Bonometti L."/>
            <person name="Westerberg I."/>
            <person name="Brannstrom I.O."/>
            <person name="Guillou S."/>
            <person name="Cros-Aarteil S."/>
            <person name="Calhoun S."/>
            <person name="Haridas S."/>
            <person name="Kuo A."/>
            <person name="Mondo S."/>
            <person name="Pangilinan J."/>
            <person name="Riley R."/>
            <person name="LaButti K."/>
            <person name="Andreopoulos B."/>
            <person name="Lipzen A."/>
            <person name="Chen C."/>
            <person name="Yan M."/>
            <person name="Daum C."/>
            <person name="Ng V."/>
            <person name="Clum A."/>
            <person name="Steindorff A."/>
            <person name="Ohm R.A."/>
            <person name="Martin F."/>
            <person name="Silar P."/>
            <person name="Natvig D.O."/>
            <person name="Lalanne C."/>
            <person name="Gautier V."/>
            <person name="Ament-Velasquez S.L."/>
            <person name="Kruys A."/>
            <person name="Hutchinson M.I."/>
            <person name="Powell A.J."/>
            <person name="Barry K."/>
            <person name="Miller A.N."/>
            <person name="Grigoriev I.V."/>
            <person name="Debuchy R."/>
            <person name="Gladieux P."/>
            <person name="Hiltunen Thoren M."/>
            <person name="Johannesson H."/>
        </authorList>
    </citation>
    <scope>NUCLEOTIDE SEQUENCE</scope>
    <source>
        <strain evidence="1">CBS 123565</strain>
    </source>
</reference>
<gene>
    <name evidence="1" type="ORF">BT67DRAFT_51086</name>
</gene>
<dbReference type="Proteomes" id="UP001304895">
    <property type="component" value="Unassembled WGS sequence"/>
</dbReference>
<name>A0AAN6ZD54_9PEZI</name>
<dbReference type="AlphaFoldDB" id="A0AAN6ZD54"/>
<reference evidence="1" key="2">
    <citation type="submission" date="2023-05" db="EMBL/GenBank/DDBJ databases">
        <authorList>
            <consortium name="Lawrence Berkeley National Laboratory"/>
            <person name="Steindorff A."/>
            <person name="Hensen N."/>
            <person name="Bonometti L."/>
            <person name="Westerberg I."/>
            <person name="Brannstrom I.O."/>
            <person name="Guillou S."/>
            <person name="Cros-Aarteil S."/>
            <person name="Calhoun S."/>
            <person name="Haridas S."/>
            <person name="Kuo A."/>
            <person name="Mondo S."/>
            <person name="Pangilinan J."/>
            <person name="Riley R."/>
            <person name="Labutti K."/>
            <person name="Andreopoulos B."/>
            <person name="Lipzen A."/>
            <person name="Chen C."/>
            <person name="Yanf M."/>
            <person name="Daum C."/>
            <person name="Ng V."/>
            <person name="Clum A."/>
            <person name="Ohm R."/>
            <person name="Martin F."/>
            <person name="Silar P."/>
            <person name="Natvig D."/>
            <person name="Lalanne C."/>
            <person name="Gautier V."/>
            <person name="Ament-Velasquez S.L."/>
            <person name="Kruys A."/>
            <person name="Hutchinson M.I."/>
            <person name="Powell A.J."/>
            <person name="Barry K."/>
            <person name="Miller A.N."/>
            <person name="Grigoriev I.V."/>
            <person name="Debuchy R."/>
            <person name="Gladieux P."/>
            <person name="Thoren M.H."/>
            <person name="Johannesson H."/>
        </authorList>
    </citation>
    <scope>NUCLEOTIDE SEQUENCE</scope>
    <source>
        <strain evidence="1">CBS 123565</strain>
    </source>
</reference>